<dbReference type="OrthoDB" id="1924260at2759"/>
<gene>
    <name evidence="12" type="primary">LOC34619783</name>
</gene>
<dbReference type="Gene3D" id="1.20.58.860">
    <property type="match status" value="1"/>
</dbReference>
<sequence>MASPGGGWCLIESDPGVFCSLVERIGVKGVSFSEVYGLDEGSFESLEAPETNRKILGFVFLFNWTKDNKRHGEDSREPIDSTDEEAPFFATQGPLCVGECESSDWKEVVRKEILRRVEEIQARGEELRFNLLAVTTNPLDNINKALKEAQRTAELAAAKQSGEPLEEGESNCLPSDPKELEQEWERENARRCHDFTPFVLCALRHLAKKGELLKAVHRATEAAAAEEAAAAQTARRGKTSKGGNAARRGAQEAARGGETARGWETARGGKIT</sequence>
<evidence type="ECO:0000256" key="5">
    <source>
        <dbReference type="ARBA" id="ARBA00022786"/>
    </source>
</evidence>
<protein>
    <recommendedName>
        <fullName evidence="3">ubiquitinyl hydrolase 1</fullName>
        <ecNumber evidence="3">3.4.19.12</ecNumber>
    </recommendedName>
</protein>
<comment type="catalytic activity">
    <reaction evidence="1">
        <text>Thiol-dependent hydrolysis of ester, thioester, amide, peptide and isopeptide bonds formed by the C-terminal Gly of ubiquitin (a 76-residue protein attached to proteins as an intracellular targeting signal).</text>
        <dbReference type="EC" id="3.4.19.12"/>
    </reaction>
</comment>
<dbReference type="EC" id="3.4.19.12" evidence="3"/>
<dbReference type="InterPro" id="IPR041507">
    <property type="entry name" value="UCH_C"/>
</dbReference>
<dbReference type="InterPro" id="IPR001578">
    <property type="entry name" value="Peptidase_C12_UCH"/>
</dbReference>
<organism evidence="11 12">
    <name type="scientific">Cyclospora cayetanensis</name>
    <dbReference type="NCBI Taxonomy" id="88456"/>
    <lineage>
        <taxon>Eukaryota</taxon>
        <taxon>Sar</taxon>
        <taxon>Alveolata</taxon>
        <taxon>Apicomplexa</taxon>
        <taxon>Conoidasida</taxon>
        <taxon>Coccidia</taxon>
        <taxon>Eucoccidiorida</taxon>
        <taxon>Eimeriorina</taxon>
        <taxon>Eimeriidae</taxon>
        <taxon>Cyclospora</taxon>
    </lineage>
</organism>
<dbReference type="GeneID" id="34619783"/>
<dbReference type="Pfam" id="PF01088">
    <property type="entry name" value="Peptidase_C12"/>
    <property type="match status" value="1"/>
</dbReference>
<dbReference type="GO" id="GO:0005737">
    <property type="term" value="C:cytoplasm"/>
    <property type="evidence" value="ECO:0007669"/>
    <property type="project" value="TreeGrafter"/>
</dbReference>
<evidence type="ECO:0000256" key="6">
    <source>
        <dbReference type="ARBA" id="ARBA00022801"/>
    </source>
</evidence>
<evidence type="ECO:0000259" key="10">
    <source>
        <dbReference type="PROSITE" id="PS52048"/>
    </source>
</evidence>
<evidence type="ECO:0000256" key="3">
    <source>
        <dbReference type="ARBA" id="ARBA00012759"/>
    </source>
</evidence>
<dbReference type="InterPro" id="IPR036959">
    <property type="entry name" value="Peptidase_C12_UCH_sf"/>
</dbReference>
<comment type="similarity">
    <text evidence="2 8">Belongs to the peptidase C12 family.</text>
</comment>
<dbReference type="InterPro" id="IPR038765">
    <property type="entry name" value="Papain-like_cys_pep_sf"/>
</dbReference>
<dbReference type="Proteomes" id="UP000515125">
    <property type="component" value="Unplaced"/>
</dbReference>
<evidence type="ECO:0000256" key="8">
    <source>
        <dbReference type="PROSITE-ProRule" id="PRU01393"/>
    </source>
</evidence>
<feature type="domain" description="UCH catalytic" evidence="10">
    <location>
        <begin position="7"/>
        <end position="272"/>
    </location>
</feature>
<evidence type="ECO:0000256" key="4">
    <source>
        <dbReference type="ARBA" id="ARBA00022670"/>
    </source>
</evidence>
<name>A0A6P6S3H6_9EIME</name>
<feature type="region of interest" description="Disordered" evidence="9">
    <location>
        <begin position="230"/>
        <end position="272"/>
    </location>
</feature>
<dbReference type="Pfam" id="PF18031">
    <property type="entry name" value="UCH_C"/>
    <property type="match status" value="1"/>
</dbReference>
<evidence type="ECO:0000256" key="9">
    <source>
        <dbReference type="SAM" id="MobiDB-lite"/>
    </source>
</evidence>
<evidence type="ECO:0000313" key="11">
    <source>
        <dbReference type="Proteomes" id="UP000515125"/>
    </source>
</evidence>
<dbReference type="GO" id="GO:0016579">
    <property type="term" value="P:protein deubiquitination"/>
    <property type="evidence" value="ECO:0007669"/>
    <property type="project" value="TreeGrafter"/>
</dbReference>
<keyword evidence="11" id="KW-1185">Reference proteome</keyword>
<accession>A0A6P6S3H6</accession>
<dbReference type="AlphaFoldDB" id="A0A6P6S3H6"/>
<dbReference type="GO" id="GO:0004843">
    <property type="term" value="F:cysteine-type deubiquitinase activity"/>
    <property type="evidence" value="ECO:0007669"/>
    <property type="project" value="UniProtKB-EC"/>
</dbReference>
<evidence type="ECO:0000256" key="2">
    <source>
        <dbReference type="ARBA" id="ARBA00009326"/>
    </source>
</evidence>
<dbReference type="SUPFAM" id="SSF54001">
    <property type="entry name" value="Cysteine proteinases"/>
    <property type="match status" value="1"/>
</dbReference>
<keyword evidence="6 12" id="KW-0378">Hydrolase</keyword>
<dbReference type="PROSITE" id="PS52048">
    <property type="entry name" value="UCH_DOMAIN"/>
    <property type="match status" value="1"/>
</dbReference>
<dbReference type="PANTHER" id="PTHR10589:SF16">
    <property type="entry name" value="UBIQUITIN CARBOXYL-TERMINAL HYDROLASE ISOZYME L5"/>
    <property type="match status" value="1"/>
</dbReference>
<reference evidence="12" key="1">
    <citation type="submission" date="2025-08" db="UniProtKB">
        <authorList>
            <consortium name="RefSeq"/>
        </authorList>
    </citation>
    <scope>IDENTIFICATION</scope>
</reference>
<evidence type="ECO:0000256" key="7">
    <source>
        <dbReference type="ARBA" id="ARBA00022807"/>
    </source>
</evidence>
<keyword evidence="4" id="KW-0645">Protease</keyword>
<proteinExistence type="inferred from homology"/>
<dbReference type="Gene3D" id="3.40.532.10">
    <property type="entry name" value="Peptidase C12, ubiquitin carboxyl-terminal hydrolase"/>
    <property type="match status" value="1"/>
</dbReference>
<dbReference type="PANTHER" id="PTHR10589">
    <property type="entry name" value="UBIQUITIN CARBOXYL-TERMINAL HYDROLASE"/>
    <property type="match status" value="1"/>
</dbReference>
<evidence type="ECO:0000256" key="1">
    <source>
        <dbReference type="ARBA" id="ARBA00000707"/>
    </source>
</evidence>
<dbReference type="GO" id="GO:0006511">
    <property type="term" value="P:ubiquitin-dependent protein catabolic process"/>
    <property type="evidence" value="ECO:0007669"/>
    <property type="project" value="InterPro"/>
</dbReference>
<feature type="compositionally biased region" description="Low complexity" evidence="9">
    <location>
        <begin position="242"/>
        <end position="262"/>
    </location>
</feature>
<feature type="region of interest" description="Disordered" evidence="9">
    <location>
        <begin position="155"/>
        <end position="184"/>
    </location>
</feature>
<evidence type="ECO:0000313" key="12">
    <source>
        <dbReference type="RefSeq" id="XP_026194252.1"/>
    </source>
</evidence>
<dbReference type="RefSeq" id="XP_026194252.1">
    <property type="nucleotide sequence ID" value="XM_026338467.1"/>
</dbReference>
<keyword evidence="5" id="KW-0833">Ubl conjugation pathway</keyword>
<comment type="caution">
    <text evidence="8">Lacks conserved residue(s) required for the propagation of feature annotation.</text>
</comment>
<keyword evidence="7" id="KW-0788">Thiol protease</keyword>